<protein>
    <recommendedName>
        <fullName evidence="5">FAD-binding PCMH-type domain-containing protein</fullName>
    </recommendedName>
</protein>
<dbReference type="Pfam" id="PF01565">
    <property type="entry name" value="FAD_binding_4"/>
    <property type="match status" value="1"/>
</dbReference>
<comment type="caution">
    <text evidence="6">The sequence shown here is derived from an EMBL/GenBank/DDBJ whole genome shotgun (WGS) entry which is preliminary data.</text>
</comment>
<accession>A0ABR4E0P2</accession>
<evidence type="ECO:0000256" key="4">
    <source>
        <dbReference type="SAM" id="SignalP"/>
    </source>
</evidence>
<dbReference type="PANTHER" id="PTHR13878:SF91">
    <property type="entry name" value="FAD BINDING DOMAIN PROTEIN (AFU_ORTHOLOGUE AFUA_6G12070)-RELATED"/>
    <property type="match status" value="1"/>
</dbReference>
<reference evidence="6 7" key="1">
    <citation type="submission" date="2024-03" db="EMBL/GenBank/DDBJ databases">
        <title>A high-quality draft genome sequence of Diaporthe vaccinii, a causative agent of upright dieback and viscid rot disease in cranberry plants.</title>
        <authorList>
            <person name="Sarrasin M."/>
            <person name="Lang B.F."/>
            <person name="Burger G."/>
        </authorList>
    </citation>
    <scope>NUCLEOTIDE SEQUENCE [LARGE SCALE GENOMIC DNA]</scope>
    <source>
        <strain evidence="6 7">IS7</strain>
    </source>
</reference>
<evidence type="ECO:0000256" key="2">
    <source>
        <dbReference type="ARBA" id="ARBA00023002"/>
    </source>
</evidence>
<evidence type="ECO:0000313" key="6">
    <source>
        <dbReference type="EMBL" id="KAL2275998.1"/>
    </source>
</evidence>
<feature type="signal peptide" evidence="4">
    <location>
        <begin position="1"/>
        <end position="17"/>
    </location>
</feature>
<name>A0ABR4E0P2_9PEZI</name>
<gene>
    <name evidence="6" type="ORF">FJTKL_01401</name>
</gene>
<evidence type="ECO:0000259" key="5">
    <source>
        <dbReference type="PROSITE" id="PS51387"/>
    </source>
</evidence>
<dbReference type="InterPro" id="IPR016166">
    <property type="entry name" value="FAD-bd_PCMH"/>
</dbReference>
<organism evidence="6 7">
    <name type="scientific">Diaporthe vaccinii</name>
    <dbReference type="NCBI Taxonomy" id="105482"/>
    <lineage>
        <taxon>Eukaryota</taxon>
        <taxon>Fungi</taxon>
        <taxon>Dikarya</taxon>
        <taxon>Ascomycota</taxon>
        <taxon>Pezizomycotina</taxon>
        <taxon>Sordariomycetes</taxon>
        <taxon>Sordariomycetidae</taxon>
        <taxon>Diaporthales</taxon>
        <taxon>Diaporthaceae</taxon>
        <taxon>Diaporthe</taxon>
        <taxon>Diaporthe eres species complex</taxon>
    </lineage>
</organism>
<dbReference type="Pfam" id="PF08031">
    <property type="entry name" value="BBE"/>
    <property type="match status" value="1"/>
</dbReference>
<dbReference type="SUPFAM" id="SSF56176">
    <property type="entry name" value="FAD-binding/transporter-associated domain-like"/>
    <property type="match status" value="1"/>
</dbReference>
<dbReference type="InterPro" id="IPR012951">
    <property type="entry name" value="BBE"/>
</dbReference>
<keyword evidence="2" id="KW-0560">Oxidoreductase</keyword>
<dbReference type="InterPro" id="IPR050432">
    <property type="entry name" value="FAD-linked_Oxidoreductases_BP"/>
</dbReference>
<dbReference type="Gene3D" id="3.30.465.10">
    <property type="match status" value="2"/>
</dbReference>
<keyword evidence="4" id="KW-0732">Signal</keyword>
<dbReference type="Gene3D" id="3.40.462.20">
    <property type="match status" value="1"/>
</dbReference>
<dbReference type="InterPro" id="IPR016169">
    <property type="entry name" value="FAD-bd_PCMH_sub2"/>
</dbReference>
<dbReference type="Proteomes" id="UP001600888">
    <property type="component" value="Unassembled WGS sequence"/>
</dbReference>
<feature type="domain" description="FAD-binding PCMH-type" evidence="5">
    <location>
        <begin position="142"/>
        <end position="321"/>
    </location>
</feature>
<dbReference type="PROSITE" id="PS51387">
    <property type="entry name" value="FAD_PCMH"/>
    <property type="match status" value="1"/>
</dbReference>
<dbReference type="EMBL" id="JBAWTH010000123">
    <property type="protein sequence ID" value="KAL2275998.1"/>
    <property type="molecule type" value="Genomic_DNA"/>
</dbReference>
<evidence type="ECO:0000313" key="7">
    <source>
        <dbReference type="Proteomes" id="UP001600888"/>
    </source>
</evidence>
<keyword evidence="7" id="KW-1185">Reference proteome</keyword>
<evidence type="ECO:0000256" key="3">
    <source>
        <dbReference type="SAM" id="MobiDB-lite"/>
    </source>
</evidence>
<dbReference type="InterPro" id="IPR006094">
    <property type="entry name" value="Oxid_FAD_bind_N"/>
</dbReference>
<feature type="chain" id="PRO_5046540217" description="FAD-binding PCMH-type domain-containing protein" evidence="4">
    <location>
        <begin position="18"/>
        <end position="636"/>
    </location>
</feature>
<evidence type="ECO:0000256" key="1">
    <source>
        <dbReference type="ARBA" id="ARBA00005466"/>
    </source>
</evidence>
<feature type="region of interest" description="Disordered" evidence="3">
    <location>
        <begin position="431"/>
        <end position="452"/>
    </location>
</feature>
<sequence length="636" mass="67978">MAQFLLWRIAFVSFALSYNFPFEAVQLTDRDVLNNPSIAFGDTLNPELSDAQCKTYPGDVDWPSEAQWQDFNATLEGALIKPTPIPAPCYAGPQYDAPSCTRIQQQWANSSIHMNDPVSIGQQWVEGNTCLPTSNPNDTCTLDGFPSYVVKATAAKHIQIAVNFARNANIRLVIKNTGHDFLGRSTGAGALSIWTHALKEFSLIPTYTIGQYTGKAARMSAGLQGFDLTAYASQYGVSIVAPGGQTVGALGGFIASGGHSAYTSYLGLGADQVLSIQVVTADGRFVTADPDQNTDLFYAMRGGGAGTYGVLTSAIIKIYSPIPIASTSISFSTTARSALPATSPAAFWRGIRTYFAFVPSMCDDGGQGYNFIRPVPVFNGSAATANVSRNLTFTTSISYPAMSAADATTRVAALAADLRAAGVNLNTPLVSVSGGPRPNGTTTPAPARPPGELVEQRRMATRLFPRENLAGPALLDRTADVIRTYVEEGGYVFHGINYSPTSERAGWPGRDSGVNPAFRGTVMHGVGWEGPESTTPPVGDMVASHARFRRYFQGFIDVSPGAGSYINEADAGEPGWQQAFYGDKYEKLVGIKRARDPWDLFLAAVSPGMDRWEVRKPEGYGELPSQNGKLCRVGGA</sequence>
<feature type="compositionally biased region" description="Low complexity" evidence="3">
    <location>
        <begin position="434"/>
        <end position="445"/>
    </location>
</feature>
<dbReference type="InterPro" id="IPR036318">
    <property type="entry name" value="FAD-bd_PCMH-like_sf"/>
</dbReference>
<dbReference type="PANTHER" id="PTHR13878">
    <property type="entry name" value="GULONOLACTONE OXIDASE"/>
    <property type="match status" value="1"/>
</dbReference>
<proteinExistence type="inferred from homology"/>
<comment type="similarity">
    <text evidence="1">Belongs to the oxygen-dependent FAD-linked oxidoreductase family.</text>
</comment>